<dbReference type="PANTHER" id="PTHR47445">
    <property type="entry name" value="OS08G0441400 PROTEIN"/>
    <property type="match status" value="1"/>
</dbReference>
<gene>
    <name evidence="4" type="ORF">Cni_G15173</name>
</gene>
<sequence>MADLRGGFPCCSSTAGSDPFVYSYFLQARDAFYACLEKEADKEPTEIATVGLLYPAQCKAARAEYAAKCRPTWVLSLLRFPFSPRKDSSFFTVSLILFMCSMEFNR</sequence>
<accession>A0AAQ3KE15</accession>
<comment type="subcellular location">
    <subcellularLocation>
        <location evidence="1">Mitochondrion</location>
    </subcellularLocation>
</comment>
<dbReference type="AlphaFoldDB" id="A0AAQ3KE15"/>
<dbReference type="GO" id="GO:0005739">
    <property type="term" value="C:mitochondrion"/>
    <property type="evidence" value="ECO:0007669"/>
    <property type="project" value="UniProtKB-SubCell"/>
</dbReference>
<evidence type="ECO:0000256" key="3">
    <source>
        <dbReference type="ARBA" id="ARBA00023157"/>
    </source>
</evidence>
<name>A0AAQ3KE15_9LILI</name>
<keyword evidence="5" id="KW-1185">Reference proteome</keyword>
<protein>
    <submittedName>
        <fullName evidence="4">Uncharacterized protein</fullName>
    </submittedName>
</protein>
<dbReference type="Pfam" id="PF02297">
    <property type="entry name" value="COX6B"/>
    <property type="match status" value="1"/>
</dbReference>
<dbReference type="PANTHER" id="PTHR47445:SF1">
    <property type="entry name" value="OS08G0441400 PROTEIN"/>
    <property type="match status" value="1"/>
</dbReference>
<organism evidence="4 5">
    <name type="scientific">Canna indica</name>
    <name type="common">Indian-shot</name>
    <dbReference type="NCBI Taxonomy" id="4628"/>
    <lineage>
        <taxon>Eukaryota</taxon>
        <taxon>Viridiplantae</taxon>
        <taxon>Streptophyta</taxon>
        <taxon>Embryophyta</taxon>
        <taxon>Tracheophyta</taxon>
        <taxon>Spermatophyta</taxon>
        <taxon>Magnoliopsida</taxon>
        <taxon>Liliopsida</taxon>
        <taxon>Zingiberales</taxon>
        <taxon>Cannaceae</taxon>
        <taxon>Canna</taxon>
    </lineage>
</organism>
<dbReference type="Proteomes" id="UP001327560">
    <property type="component" value="Chromosome 5"/>
</dbReference>
<evidence type="ECO:0000313" key="5">
    <source>
        <dbReference type="Proteomes" id="UP001327560"/>
    </source>
</evidence>
<dbReference type="InterPro" id="IPR048282">
    <property type="entry name" value="COA6_pln"/>
</dbReference>
<keyword evidence="2" id="KW-0496">Mitochondrion</keyword>
<dbReference type="InterPro" id="IPR048280">
    <property type="entry name" value="COX6B-like"/>
</dbReference>
<evidence type="ECO:0000256" key="2">
    <source>
        <dbReference type="ARBA" id="ARBA00023128"/>
    </source>
</evidence>
<reference evidence="4 5" key="1">
    <citation type="submission" date="2023-10" db="EMBL/GenBank/DDBJ databases">
        <title>Chromosome-scale genome assembly provides insights into flower coloration mechanisms of Canna indica.</title>
        <authorList>
            <person name="Li C."/>
        </authorList>
    </citation>
    <scope>NUCLEOTIDE SEQUENCE [LARGE SCALE GENOMIC DNA]</scope>
    <source>
        <tissue evidence="4">Flower</tissue>
    </source>
</reference>
<evidence type="ECO:0000313" key="4">
    <source>
        <dbReference type="EMBL" id="WOL06439.1"/>
    </source>
</evidence>
<dbReference type="EMBL" id="CP136894">
    <property type="protein sequence ID" value="WOL06439.1"/>
    <property type="molecule type" value="Genomic_DNA"/>
</dbReference>
<keyword evidence="3" id="KW-1015">Disulfide bond</keyword>
<proteinExistence type="predicted"/>
<evidence type="ECO:0000256" key="1">
    <source>
        <dbReference type="ARBA" id="ARBA00004173"/>
    </source>
</evidence>